<dbReference type="Pfam" id="PF06580">
    <property type="entry name" value="His_kinase"/>
    <property type="match status" value="1"/>
</dbReference>
<dbReference type="EC" id="2.7.13.3" evidence="3"/>
<evidence type="ECO:0000256" key="1">
    <source>
        <dbReference type="SAM" id="Phobius"/>
    </source>
</evidence>
<keyword evidence="1" id="KW-1133">Transmembrane helix</keyword>
<organism evidence="3 4">
    <name type="scientific">Pseudotenacibaculum haliotis</name>
    <dbReference type="NCBI Taxonomy" id="1862138"/>
    <lineage>
        <taxon>Bacteria</taxon>
        <taxon>Pseudomonadati</taxon>
        <taxon>Bacteroidota</taxon>
        <taxon>Flavobacteriia</taxon>
        <taxon>Flavobacteriales</taxon>
        <taxon>Flavobacteriaceae</taxon>
        <taxon>Pseudotenacibaculum</taxon>
    </lineage>
</organism>
<feature type="transmembrane region" description="Helical" evidence="1">
    <location>
        <begin position="68"/>
        <end position="85"/>
    </location>
</feature>
<feature type="transmembrane region" description="Helical" evidence="1">
    <location>
        <begin position="12"/>
        <end position="29"/>
    </location>
</feature>
<evidence type="ECO:0000313" key="3">
    <source>
        <dbReference type="EMBL" id="MFD2567608.1"/>
    </source>
</evidence>
<dbReference type="PANTHER" id="PTHR34220">
    <property type="entry name" value="SENSOR HISTIDINE KINASE YPDA"/>
    <property type="match status" value="1"/>
</dbReference>
<dbReference type="PANTHER" id="PTHR34220:SF7">
    <property type="entry name" value="SENSOR HISTIDINE KINASE YPDA"/>
    <property type="match status" value="1"/>
</dbReference>
<keyword evidence="1" id="KW-0812">Transmembrane</keyword>
<sequence>MKRVLRKLTTKEVLYQGVFYGIMFLIYSLDKHDMRVYSYDFAFFGVYSLAALFTGYVLVPKLFYQKKLLTFWMSVSIMLLAIYFLEEYFLEKVLVGGDRGRHVSNVFYTLLGFAPIIFMMVSFKLSWDTLQKQREVETLQSAVKESELRFLKSQINPHFLFNNLNNLYSYAIENSPKTSTIILELSSLLRYMLYDCKEPFVSLKKEIENIENFIGLHELQIEDRGKVVFSKEGEGSRYQIAPLILVVFIENAFKHSMSSQSDDIDISISINIKNNGILEFLCENTYFPKSNTDKLSSGIGLVNVKKRLELVYKDKYQLKITDQNNRYKVFLELDLKANHD</sequence>
<dbReference type="EMBL" id="JBHULH010000004">
    <property type="protein sequence ID" value="MFD2567608.1"/>
    <property type="molecule type" value="Genomic_DNA"/>
</dbReference>
<keyword evidence="3" id="KW-0418">Kinase</keyword>
<dbReference type="RefSeq" id="WP_379666318.1">
    <property type="nucleotide sequence ID" value="NZ_JBHULH010000004.1"/>
</dbReference>
<dbReference type="InterPro" id="IPR050640">
    <property type="entry name" value="Bact_2-comp_sensor_kinase"/>
</dbReference>
<keyword evidence="3" id="KW-0808">Transferase</keyword>
<accession>A0ABW5LRZ1</accession>
<name>A0ABW5LRZ1_9FLAO</name>
<keyword evidence="4" id="KW-1185">Reference proteome</keyword>
<dbReference type="Proteomes" id="UP001597508">
    <property type="component" value="Unassembled WGS sequence"/>
</dbReference>
<dbReference type="InterPro" id="IPR010559">
    <property type="entry name" value="Sig_transdc_His_kin_internal"/>
</dbReference>
<protein>
    <submittedName>
        <fullName evidence="3">Sensor histidine kinase</fullName>
        <ecNumber evidence="3">2.7.13.3</ecNumber>
    </submittedName>
</protein>
<keyword evidence="1" id="KW-0472">Membrane</keyword>
<dbReference type="GO" id="GO:0004673">
    <property type="term" value="F:protein histidine kinase activity"/>
    <property type="evidence" value="ECO:0007669"/>
    <property type="project" value="UniProtKB-EC"/>
</dbReference>
<evidence type="ECO:0000259" key="2">
    <source>
        <dbReference type="Pfam" id="PF06580"/>
    </source>
</evidence>
<feature type="transmembrane region" description="Helical" evidence="1">
    <location>
        <begin position="105"/>
        <end position="125"/>
    </location>
</feature>
<feature type="transmembrane region" description="Helical" evidence="1">
    <location>
        <begin position="41"/>
        <end position="59"/>
    </location>
</feature>
<proteinExistence type="predicted"/>
<feature type="domain" description="Signal transduction histidine kinase internal region" evidence="2">
    <location>
        <begin position="146"/>
        <end position="224"/>
    </location>
</feature>
<reference evidence="4" key="1">
    <citation type="journal article" date="2019" name="Int. J. Syst. Evol. Microbiol.">
        <title>The Global Catalogue of Microorganisms (GCM) 10K type strain sequencing project: providing services to taxonomists for standard genome sequencing and annotation.</title>
        <authorList>
            <consortium name="The Broad Institute Genomics Platform"/>
            <consortium name="The Broad Institute Genome Sequencing Center for Infectious Disease"/>
            <person name="Wu L."/>
            <person name="Ma J."/>
        </authorList>
    </citation>
    <scope>NUCLEOTIDE SEQUENCE [LARGE SCALE GENOMIC DNA]</scope>
    <source>
        <strain evidence="4">KCTC 52127</strain>
    </source>
</reference>
<evidence type="ECO:0000313" key="4">
    <source>
        <dbReference type="Proteomes" id="UP001597508"/>
    </source>
</evidence>
<gene>
    <name evidence="3" type="ORF">ACFSRZ_09510</name>
</gene>
<comment type="caution">
    <text evidence="3">The sequence shown here is derived from an EMBL/GenBank/DDBJ whole genome shotgun (WGS) entry which is preliminary data.</text>
</comment>